<proteinExistence type="predicted"/>
<feature type="transmembrane region" description="Helical" evidence="1">
    <location>
        <begin position="157"/>
        <end position="180"/>
    </location>
</feature>
<organism evidence="2 3">
    <name type="scientific">Paenimyroides aestuarii</name>
    <dbReference type="NCBI Taxonomy" id="2968490"/>
    <lineage>
        <taxon>Bacteria</taxon>
        <taxon>Pseudomonadati</taxon>
        <taxon>Bacteroidota</taxon>
        <taxon>Flavobacteriia</taxon>
        <taxon>Flavobacteriales</taxon>
        <taxon>Flavobacteriaceae</taxon>
        <taxon>Paenimyroides</taxon>
    </lineage>
</organism>
<keyword evidence="1" id="KW-0472">Membrane</keyword>
<feature type="transmembrane region" description="Helical" evidence="1">
    <location>
        <begin position="71"/>
        <end position="96"/>
    </location>
</feature>
<feature type="transmembrane region" description="Helical" evidence="1">
    <location>
        <begin position="108"/>
        <end position="136"/>
    </location>
</feature>
<keyword evidence="3" id="KW-1185">Reference proteome</keyword>
<feature type="transmembrane region" description="Helical" evidence="1">
    <location>
        <begin position="12"/>
        <end position="31"/>
    </location>
</feature>
<evidence type="ECO:0000256" key="1">
    <source>
        <dbReference type="SAM" id="Phobius"/>
    </source>
</evidence>
<sequence>MKKYFSFTIDFKLLFPLIITFVLFTIIGTVSHETGHYIAAKIVGLDAIVHYGSTSIIIPDDFDGIITKSELFLVTLGGPLQTIFTGTLGLLLLLYNRKKIIYLRNIKIIHWFYIFLSLFWLRQTFNFITLITKYFIKGRYSKQMDEIKLARNIDIHDFSILIPTAFIGLLVAFYIIFKYIPYNQRFTFIISGLIGGILGFYFWLILFGKHILP</sequence>
<feature type="transmembrane region" description="Helical" evidence="1">
    <location>
        <begin position="186"/>
        <end position="207"/>
    </location>
</feature>
<dbReference type="Proteomes" id="UP001317001">
    <property type="component" value="Chromosome"/>
</dbReference>
<protein>
    <recommendedName>
        <fullName evidence="4">Peptidase M50 domain-containing protein</fullName>
    </recommendedName>
</protein>
<accession>A0ABY5NSP7</accession>
<reference evidence="2 3" key="1">
    <citation type="submission" date="2022-08" db="EMBL/GenBank/DDBJ databases">
        <title>Myroides zhujiangensis sp. nov., a novel bacterium isolated from sediment in the Pearl River Estuary.</title>
        <authorList>
            <person name="Cui L."/>
        </authorList>
    </citation>
    <scope>NUCLEOTIDE SEQUENCE [LARGE SCALE GENOMIC DNA]</scope>
    <source>
        <strain evidence="2 3">SCSIO 72103</strain>
    </source>
</reference>
<evidence type="ECO:0000313" key="3">
    <source>
        <dbReference type="Proteomes" id="UP001317001"/>
    </source>
</evidence>
<keyword evidence="1" id="KW-0812">Transmembrane</keyword>
<dbReference type="RefSeq" id="WP_257499403.1">
    <property type="nucleotide sequence ID" value="NZ_CP102382.1"/>
</dbReference>
<evidence type="ECO:0000313" key="2">
    <source>
        <dbReference type="EMBL" id="UUV21478.1"/>
    </source>
</evidence>
<dbReference type="EMBL" id="CP102382">
    <property type="protein sequence ID" value="UUV21478.1"/>
    <property type="molecule type" value="Genomic_DNA"/>
</dbReference>
<name>A0ABY5NSP7_9FLAO</name>
<keyword evidence="1" id="KW-1133">Transmembrane helix</keyword>
<evidence type="ECO:0008006" key="4">
    <source>
        <dbReference type="Google" id="ProtNLM"/>
    </source>
</evidence>
<gene>
    <name evidence="2" type="ORF">NPX36_00015</name>
</gene>